<sequence>MSSAPIPPAPMSNESLQAADARPAAPKAPIYRHYHRIAWLAVALALCVIVFGAFVRLSHAGLSCPDWPTCYGRATWPSVTAEVNHPTALDVRPLEVHKAWREQVHRHAAAVLGTLVLILALLAARRRRFGVAQVLAAAALIAVGIPLYMRGMHEAAIACAVLGESILLLAALRWSNDDLSRASTLTLMLIVFQALLGMWTVTLLLKPVVVMGHLLGGMSTFAMLTWMAWRATGSPVRIAGVPVMRRWLIGAVAVVGIQIALGGWVSANYAALACGNDFPTCVGQWLPPTDFREGFVLWRGIGVDYEGGVLDGASRIAIQLAHRGMAVVVFLYLLTLAFKLIRTPGLWLAGVVLGLLTLAQVGLGIGNVVMGLPLWVATLHNAGAALLLFLLVGLLARLRPPTD</sequence>
<name>A0ABP9BEG0_9GAMM</name>
<evidence type="ECO:0000256" key="11">
    <source>
        <dbReference type="ARBA" id="ARBA00023444"/>
    </source>
</evidence>
<proteinExistence type="predicted"/>
<evidence type="ECO:0000256" key="5">
    <source>
        <dbReference type="ARBA" id="ARBA00022989"/>
    </source>
</evidence>
<evidence type="ECO:0000256" key="7">
    <source>
        <dbReference type="ARBA" id="ARBA00023004"/>
    </source>
</evidence>
<evidence type="ECO:0000313" key="14">
    <source>
        <dbReference type="Proteomes" id="UP001499959"/>
    </source>
</evidence>
<dbReference type="InterPro" id="IPR003780">
    <property type="entry name" value="COX15/CtaA_fam"/>
</dbReference>
<keyword evidence="8" id="KW-0350">Heme biosynthesis</keyword>
<feature type="transmembrane region" description="Helical" evidence="12">
    <location>
        <begin position="320"/>
        <end position="338"/>
    </location>
</feature>
<dbReference type="Proteomes" id="UP001499959">
    <property type="component" value="Unassembled WGS sequence"/>
</dbReference>
<comment type="subcellular location">
    <subcellularLocation>
        <location evidence="1">Membrane</location>
        <topology evidence="1">Multi-pass membrane protein</topology>
    </subcellularLocation>
</comment>
<dbReference type="PANTHER" id="PTHR35457:SF1">
    <property type="entry name" value="HEME A SYNTHASE"/>
    <property type="match status" value="1"/>
</dbReference>
<feature type="transmembrane region" description="Helical" evidence="12">
    <location>
        <begin position="208"/>
        <end position="226"/>
    </location>
</feature>
<evidence type="ECO:0000256" key="2">
    <source>
        <dbReference type="ARBA" id="ARBA00022475"/>
    </source>
</evidence>
<feature type="transmembrane region" description="Helical" evidence="12">
    <location>
        <begin position="131"/>
        <end position="149"/>
    </location>
</feature>
<accession>A0ABP9BEG0</accession>
<feature type="transmembrane region" description="Helical" evidence="12">
    <location>
        <begin position="372"/>
        <end position="396"/>
    </location>
</feature>
<keyword evidence="6" id="KW-0560">Oxidoreductase</keyword>
<feature type="transmembrane region" description="Helical" evidence="12">
    <location>
        <begin position="155"/>
        <end position="172"/>
    </location>
</feature>
<feature type="transmembrane region" description="Helical" evidence="12">
    <location>
        <begin position="345"/>
        <end position="366"/>
    </location>
</feature>
<evidence type="ECO:0000256" key="6">
    <source>
        <dbReference type="ARBA" id="ARBA00023002"/>
    </source>
</evidence>
<feature type="transmembrane region" description="Helical" evidence="12">
    <location>
        <begin position="37"/>
        <end position="57"/>
    </location>
</feature>
<dbReference type="PANTHER" id="PTHR35457">
    <property type="entry name" value="HEME A SYNTHASE"/>
    <property type="match status" value="1"/>
</dbReference>
<organism evidence="13 14">
    <name type="scientific">Lysobacter hankyongensis</name>
    <dbReference type="NCBI Taxonomy" id="1176535"/>
    <lineage>
        <taxon>Bacteria</taxon>
        <taxon>Pseudomonadati</taxon>
        <taxon>Pseudomonadota</taxon>
        <taxon>Gammaproteobacteria</taxon>
        <taxon>Lysobacterales</taxon>
        <taxon>Lysobacteraceae</taxon>
        <taxon>Lysobacter</taxon>
    </lineage>
</organism>
<evidence type="ECO:0000256" key="1">
    <source>
        <dbReference type="ARBA" id="ARBA00004141"/>
    </source>
</evidence>
<evidence type="ECO:0000256" key="4">
    <source>
        <dbReference type="ARBA" id="ARBA00022723"/>
    </source>
</evidence>
<keyword evidence="7" id="KW-0408">Iron</keyword>
<keyword evidence="10" id="KW-1015">Disulfide bond</keyword>
<keyword evidence="3 12" id="KW-0812">Transmembrane</keyword>
<evidence type="ECO:0000256" key="9">
    <source>
        <dbReference type="ARBA" id="ARBA00023136"/>
    </source>
</evidence>
<comment type="caution">
    <text evidence="13">The sequence shown here is derived from an EMBL/GenBank/DDBJ whole genome shotgun (WGS) entry which is preliminary data.</text>
</comment>
<keyword evidence="4" id="KW-0479">Metal-binding</keyword>
<evidence type="ECO:0000256" key="8">
    <source>
        <dbReference type="ARBA" id="ARBA00023133"/>
    </source>
</evidence>
<feature type="transmembrane region" description="Helical" evidence="12">
    <location>
        <begin position="184"/>
        <end position="202"/>
    </location>
</feature>
<keyword evidence="5 12" id="KW-1133">Transmembrane helix</keyword>
<keyword evidence="14" id="KW-1185">Reference proteome</keyword>
<gene>
    <name evidence="13" type="ORF">GCM10023307_19910</name>
</gene>
<evidence type="ECO:0000256" key="12">
    <source>
        <dbReference type="SAM" id="Phobius"/>
    </source>
</evidence>
<keyword evidence="9 12" id="KW-0472">Membrane</keyword>
<feature type="transmembrane region" description="Helical" evidence="12">
    <location>
        <begin position="247"/>
        <end position="267"/>
    </location>
</feature>
<protein>
    <submittedName>
        <fullName evidence="13">COX15/CtaA family protein</fullName>
    </submittedName>
</protein>
<comment type="pathway">
    <text evidence="11">Porphyrin-containing compound metabolism.</text>
</comment>
<evidence type="ECO:0000313" key="13">
    <source>
        <dbReference type="EMBL" id="GAA4794329.1"/>
    </source>
</evidence>
<keyword evidence="2" id="KW-1003">Cell membrane</keyword>
<dbReference type="Pfam" id="PF02628">
    <property type="entry name" value="COX15-CtaA"/>
    <property type="match status" value="2"/>
</dbReference>
<dbReference type="EMBL" id="BAABJE010000010">
    <property type="protein sequence ID" value="GAA4794329.1"/>
    <property type="molecule type" value="Genomic_DNA"/>
</dbReference>
<feature type="transmembrane region" description="Helical" evidence="12">
    <location>
        <begin position="104"/>
        <end position="124"/>
    </location>
</feature>
<reference evidence="14" key="1">
    <citation type="journal article" date="2019" name="Int. J. Syst. Evol. Microbiol.">
        <title>The Global Catalogue of Microorganisms (GCM) 10K type strain sequencing project: providing services to taxonomists for standard genome sequencing and annotation.</title>
        <authorList>
            <consortium name="The Broad Institute Genomics Platform"/>
            <consortium name="The Broad Institute Genome Sequencing Center for Infectious Disease"/>
            <person name="Wu L."/>
            <person name="Ma J."/>
        </authorList>
    </citation>
    <scope>NUCLEOTIDE SEQUENCE [LARGE SCALE GENOMIC DNA]</scope>
    <source>
        <strain evidence="14">JCM 18204</strain>
    </source>
</reference>
<evidence type="ECO:0000256" key="10">
    <source>
        <dbReference type="ARBA" id="ARBA00023157"/>
    </source>
</evidence>
<dbReference type="InterPro" id="IPR050450">
    <property type="entry name" value="COX15/CtaA_HemeA_synthase"/>
</dbReference>
<evidence type="ECO:0000256" key="3">
    <source>
        <dbReference type="ARBA" id="ARBA00022692"/>
    </source>
</evidence>